<keyword evidence="3" id="KW-1185">Reference proteome</keyword>
<proteinExistence type="predicted"/>
<dbReference type="AlphaFoldDB" id="A0A418KWP8"/>
<organism evidence="2 3">
    <name type="scientific">Jiangella rhizosphaerae</name>
    <dbReference type="NCBI Taxonomy" id="2293569"/>
    <lineage>
        <taxon>Bacteria</taxon>
        <taxon>Bacillati</taxon>
        <taxon>Actinomycetota</taxon>
        <taxon>Actinomycetes</taxon>
        <taxon>Jiangellales</taxon>
        <taxon>Jiangellaceae</taxon>
        <taxon>Jiangella</taxon>
    </lineage>
</organism>
<accession>A0A418KWP8</accession>
<evidence type="ECO:0000313" key="3">
    <source>
        <dbReference type="Proteomes" id="UP000284057"/>
    </source>
</evidence>
<gene>
    <name evidence="2" type="ORF">DY240_02680</name>
</gene>
<reference evidence="2 3" key="1">
    <citation type="submission" date="2018-09" db="EMBL/GenBank/DDBJ databases">
        <title>Isolation, diversity and antifungal activity of actinobacteria from wheat.</title>
        <authorList>
            <person name="Han C."/>
        </authorList>
    </citation>
    <scope>NUCLEOTIDE SEQUENCE [LARGE SCALE GENOMIC DNA]</scope>
    <source>
        <strain evidence="2 3">NEAU-YY265</strain>
    </source>
</reference>
<keyword evidence="1" id="KW-0175">Coiled coil</keyword>
<name>A0A418KWP8_9ACTN</name>
<sequence>MKDMTNINIHSATAALDDQVPKERRIPRQRTRTGFDDEIARLIRDRVQADLAKRTARRRRHREDREALERRRRYAKQALHAEKLAASAEETCRCTQPRPPALLERDPAGRTSALTLCPICERRT</sequence>
<feature type="coiled-coil region" evidence="1">
    <location>
        <begin position="51"/>
        <end position="78"/>
    </location>
</feature>
<dbReference type="Proteomes" id="UP000284057">
    <property type="component" value="Unassembled WGS sequence"/>
</dbReference>
<comment type="caution">
    <text evidence="2">The sequence shown here is derived from an EMBL/GenBank/DDBJ whole genome shotgun (WGS) entry which is preliminary data.</text>
</comment>
<protein>
    <submittedName>
        <fullName evidence="2">Uncharacterized protein</fullName>
    </submittedName>
</protein>
<dbReference type="EMBL" id="QUAL01000022">
    <property type="protein sequence ID" value="RIQ35593.1"/>
    <property type="molecule type" value="Genomic_DNA"/>
</dbReference>
<evidence type="ECO:0000256" key="1">
    <source>
        <dbReference type="SAM" id="Coils"/>
    </source>
</evidence>
<evidence type="ECO:0000313" key="2">
    <source>
        <dbReference type="EMBL" id="RIQ35593.1"/>
    </source>
</evidence>